<comment type="caution">
    <text evidence="3">The sequence shown here is derived from an EMBL/GenBank/DDBJ whole genome shotgun (WGS) entry which is preliminary data.</text>
</comment>
<dbReference type="InterPro" id="IPR016140">
    <property type="entry name" value="Bifunc_inhib/LTP/seed_store"/>
</dbReference>
<dbReference type="Pfam" id="PF14368">
    <property type="entry name" value="LTP_2"/>
    <property type="match status" value="1"/>
</dbReference>
<evidence type="ECO:0000256" key="1">
    <source>
        <dbReference type="SAM" id="SignalP"/>
    </source>
</evidence>
<organism evidence="3 4">
    <name type="scientific">Riccia sorocarpa</name>
    <dbReference type="NCBI Taxonomy" id="122646"/>
    <lineage>
        <taxon>Eukaryota</taxon>
        <taxon>Viridiplantae</taxon>
        <taxon>Streptophyta</taxon>
        <taxon>Embryophyta</taxon>
        <taxon>Marchantiophyta</taxon>
        <taxon>Marchantiopsida</taxon>
        <taxon>Marchantiidae</taxon>
        <taxon>Marchantiales</taxon>
        <taxon>Ricciaceae</taxon>
        <taxon>Riccia</taxon>
    </lineage>
</organism>
<dbReference type="Proteomes" id="UP001633002">
    <property type="component" value="Unassembled WGS sequence"/>
</dbReference>
<feature type="signal peptide" evidence="1">
    <location>
        <begin position="1"/>
        <end position="23"/>
    </location>
</feature>
<accession>A0ABD3I515</accession>
<name>A0ABD3I515_9MARC</name>
<feature type="chain" id="PRO_5044784143" description="Bifunctional inhibitor/plant lipid transfer protein/seed storage helical domain-containing protein" evidence="1">
    <location>
        <begin position="24"/>
        <end position="162"/>
    </location>
</feature>
<feature type="domain" description="Bifunctional inhibitor/plant lipid transfer protein/seed storage helical" evidence="2">
    <location>
        <begin position="93"/>
        <end position="141"/>
    </location>
</feature>
<keyword evidence="1" id="KW-0732">Signal</keyword>
<proteinExistence type="predicted"/>
<keyword evidence="4" id="KW-1185">Reference proteome</keyword>
<sequence>MATLRLQLLVLCILAMTVVQASAFKFPPFDKPDFNDPFWKAIRDWTHHKPGGHKKGQCAPLGYWNVCGLYIAESDFFKGPHKKWQPVADYYSLCCQLVRKESVGCICRAVTTKYPHVKIDVNRSMYLPQWCKKPVPKGTKCHGKNVYGYVPKKHRGHGGGHH</sequence>
<gene>
    <name evidence="3" type="ORF">R1sor_011536</name>
</gene>
<dbReference type="InterPro" id="IPR036312">
    <property type="entry name" value="Bifun_inhib/LTP/seed_sf"/>
</dbReference>
<dbReference type="Gene3D" id="1.10.110.10">
    <property type="entry name" value="Plant lipid-transfer and hydrophobic proteins"/>
    <property type="match status" value="1"/>
</dbReference>
<evidence type="ECO:0000313" key="3">
    <source>
        <dbReference type="EMBL" id="KAL3697460.1"/>
    </source>
</evidence>
<dbReference type="AlphaFoldDB" id="A0ABD3I515"/>
<evidence type="ECO:0000259" key="2">
    <source>
        <dbReference type="Pfam" id="PF14368"/>
    </source>
</evidence>
<dbReference type="SUPFAM" id="SSF47699">
    <property type="entry name" value="Bifunctional inhibitor/lipid-transfer protein/seed storage 2S albumin"/>
    <property type="match status" value="1"/>
</dbReference>
<dbReference type="EMBL" id="JBJQOH010000002">
    <property type="protein sequence ID" value="KAL3697460.1"/>
    <property type="molecule type" value="Genomic_DNA"/>
</dbReference>
<evidence type="ECO:0000313" key="4">
    <source>
        <dbReference type="Proteomes" id="UP001633002"/>
    </source>
</evidence>
<reference evidence="3 4" key="1">
    <citation type="submission" date="2024-09" db="EMBL/GenBank/DDBJ databases">
        <title>Chromosome-scale assembly of Riccia sorocarpa.</title>
        <authorList>
            <person name="Paukszto L."/>
        </authorList>
    </citation>
    <scope>NUCLEOTIDE SEQUENCE [LARGE SCALE GENOMIC DNA]</scope>
    <source>
        <strain evidence="3">LP-2024</strain>
        <tissue evidence="3">Aerial parts of the thallus</tissue>
    </source>
</reference>
<protein>
    <recommendedName>
        <fullName evidence="2">Bifunctional inhibitor/plant lipid transfer protein/seed storage helical domain-containing protein</fullName>
    </recommendedName>
</protein>